<feature type="region of interest" description="Disordered" evidence="1">
    <location>
        <begin position="47"/>
        <end position="71"/>
    </location>
</feature>
<dbReference type="AlphaFoldDB" id="A0AAN6T104"/>
<proteinExistence type="predicted"/>
<feature type="compositionally biased region" description="Pro residues" evidence="1">
    <location>
        <begin position="253"/>
        <end position="262"/>
    </location>
</feature>
<feature type="compositionally biased region" description="Polar residues" evidence="1">
    <location>
        <begin position="354"/>
        <end position="375"/>
    </location>
</feature>
<evidence type="ECO:0000256" key="2">
    <source>
        <dbReference type="SAM" id="Phobius"/>
    </source>
</evidence>
<feature type="region of interest" description="Disordered" evidence="1">
    <location>
        <begin position="201"/>
        <end position="390"/>
    </location>
</feature>
<keyword evidence="2" id="KW-0812">Transmembrane</keyword>
<feature type="compositionally biased region" description="Gly residues" evidence="1">
    <location>
        <begin position="453"/>
        <end position="464"/>
    </location>
</feature>
<feature type="compositionally biased region" description="Low complexity" evidence="1">
    <location>
        <begin position="48"/>
        <end position="62"/>
    </location>
</feature>
<reference evidence="3" key="2">
    <citation type="submission" date="2023-05" db="EMBL/GenBank/DDBJ databases">
        <authorList>
            <consortium name="Lawrence Berkeley National Laboratory"/>
            <person name="Steindorff A."/>
            <person name="Hensen N."/>
            <person name="Bonometti L."/>
            <person name="Westerberg I."/>
            <person name="Brannstrom I.O."/>
            <person name="Guillou S."/>
            <person name="Cros-Aarteil S."/>
            <person name="Calhoun S."/>
            <person name="Haridas S."/>
            <person name="Kuo A."/>
            <person name="Mondo S."/>
            <person name="Pangilinan J."/>
            <person name="Riley R."/>
            <person name="Labutti K."/>
            <person name="Andreopoulos B."/>
            <person name="Lipzen A."/>
            <person name="Chen C."/>
            <person name="Yanf M."/>
            <person name="Daum C."/>
            <person name="Ng V."/>
            <person name="Clum A."/>
            <person name="Ohm R."/>
            <person name="Martin F."/>
            <person name="Silar P."/>
            <person name="Natvig D."/>
            <person name="Lalanne C."/>
            <person name="Gautier V."/>
            <person name="Ament-Velasquez S.L."/>
            <person name="Kruys A."/>
            <person name="Hutchinson M.I."/>
            <person name="Powell A.J."/>
            <person name="Barry K."/>
            <person name="Miller A.N."/>
            <person name="Grigoriev I.V."/>
            <person name="Debuchy R."/>
            <person name="Gladieux P."/>
            <person name="Thoren M.H."/>
            <person name="Johannesson H."/>
        </authorList>
    </citation>
    <scope>NUCLEOTIDE SEQUENCE</scope>
    <source>
        <strain evidence="3">CBS 757.83</strain>
    </source>
</reference>
<comment type="caution">
    <text evidence="3">The sequence shown here is derived from an EMBL/GenBank/DDBJ whole genome shotgun (WGS) entry which is preliminary data.</text>
</comment>
<dbReference type="EMBL" id="MU863643">
    <property type="protein sequence ID" value="KAK4100092.1"/>
    <property type="molecule type" value="Genomic_DNA"/>
</dbReference>
<name>A0AAN6T104_9PEZI</name>
<feature type="compositionally biased region" description="Low complexity" evidence="1">
    <location>
        <begin position="222"/>
        <end position="231"/>
    </location>
</feature>
<evidence type="ECO:0000313" key="4">
    <source>
        <dbReference type="Proteomes" id="UP001305647"/>
    </source>
</evidence>
<dbReference type="Proteomes" id="UP001305647">
    <property type="component" value="Unassembled WGS sequence"/>
</dbReference>
<reference evidence="3" key="1">
    <citation type="journal article" date="2023" name="Mol. Phylogenet. Evol.">
        <title>Genome-scale phylogeny and comparative genomics of the fungal order Sordariales.</title>
        <authorList>
            <person name="Hensen N."/>
            <person name="Bonometti L."/>
            <person name="Westerberg I."/>
            <person name="Brannstrom I.O."/>
            <person name="Guillou S."/>
            <person name="Cros-Aarteil S."/>
            <person name="Calhoun S."/>
            <person name="Haridas S."/>
            <person name="Kuo A."/>
            <person name="Mondo S."/>
            <person name="Pangilinan J."/>
            <person name="Riley R."/>
            <person name="LaButti K."/>
            <person name="Andreopoulos B."/>
            <person name="Lipzen A."/>
            <person name="Chen C."/>
            <person name="Yan M."/>
            <person name="Daum C."/>
            <person name="Ng V."/>
            <person name="Clum A."/>
            <person name="Steindorff A."/>
            <person name="Ohm R.A."/>
            <person name="Martin F."/>
            <person name="Silar P."/>
            <person name="Natvig D.O."/>
            <person name="Lalanne C."/>
            <person name="Gautier V."/>
            <person name="Ament-Velasquez S.L."/>
            <person name="Kruys A."/>
            <person name="Hutchinson M.I."/>
            <person name="Powell A.J."/>
            <person name="Barry K."/>
            <person name="Miller A.N."/>
            <person name="Grigoriev I.V."/>
            <person name="Debuchy R."/>
            <person name="Gladieux P."/>
            <person name="Hiltunen Thoren M."/>
            <person name="Johannesson H."/>
        </authorList>
    </citation>
    <scope>NUCLEOTIDE SEQUENCE</scope>
    <source>
        <strain evidence="3">CBS 757.83</strain>
    </source>
</reference>
<keyword evidence="4" id="KW-1185">Reference proteome</keyword>
<keyword evidence="2" id="KW-0472">Membrane</keyword>
<feature type="region of interest" description="Disordered" evidence="1">
    <location>
        <begin position="117"/>
        <end position="145"/>
    </location>
</feature>
<feature type="compositionally biased region" description="Pro residues" evidence="1">
    <location>
        <begin position="129"/>
        <end position="141"/>
    </location>
</feature>
<evidence type="ECO:0000313" key="3">
    <source>
        <dbReference type="EMBL" id="KAK4100092.1"/>
    </source>
</evidence>
<feature type="transmembrane region" description="Helical" evidence="2">
    <location>
        <begin position="77"/>
        <end position="101"/>
    </location>
</feature>
<sequence>MRDSRRLRLRDSLHLDQDATLTLSATALPTFEFTSSILTVDVGSCCQSTEPPTARPTTSSSPSQPPGPIPSSQRLPALAIAAITVAGALLLFAVTGVPLAYRRRAVRRRGAEKMHHHVKGHAVAAAKPDTPPPSQPVPPSIQSPLSTLSLSDQGFCREALGLSSRPRSPFDRWSVDTTFAFSFYASPEPERHFQAPSIAELPTTPCHRPVPAPPPTPPSSTTPPRQTQPFPWQKQASQAEKHLQPTSKSWISVPPPATPPPQTQAFPERRRASQRPTTYLNPAGEPWVSVPPPAVPLPAPPRPRRAAPRTHEPRSRPTFSLFPSPPHPNSHPHHHRPPTQPRPTRPKLHVPAQDLNQTTTSTNNNPAKRTYNFSRPSPMALPPPPHTARTIPTCLTPALGPLPAPASKISGLIHSGLGSGTCMRPPTVATAANRGRRPGFVLTTHFPPPPGVPGGSSNGGGAGGRKSLPNRLWTWRRGGLGFG</sequence>
<feature type="compositionally biased region" description="Pro residues" evidence="1">
    <location>
        <begin position="208"/>
        <end position="221"/>
    </location>
</feature>
<keyword evidence="2" id="KW-1133">Transmembrane helix</keyword>
<organism evidence="3 4">
    <name type="scientific">Parathielavia hyrcaniae</name>
    <dbReference type="NCBI Taxonomy" id="113614"/>
    <lineage>
        <taxon>Eukaryota</taxon>
        <taxon>Fungi</taxon>
        <taxon>Dikarya</taxon>
        <taxon>Ascomycota</taxon>
        <taxon>Pezizomycotina</taxon>
        <taxon>Sordariomycetes</taxon>
        <taxon>Sordariomycetidae</taxon>
        <taxon>Sordariales</taxon>
        <taxon>Chaetomiaceae</taxon>
        <taxon>Parathielavia</taxon>
    </lineage>
</organism>
<gene>
    <name evidence="3" type="ORF">N658DRAFT_138751</name>
</gene>
<feature type="region of interest" description="Disordered" evidence="1">
    <location>
        <begin position="427"/>
        <end position="472"/>
    </location>
</feature>
<feature type="compositionally biased region" description="Pro residues" evidence="1">
    <location>
        <begin position="289"/>
        <end position="301"/>
    </location>
</feature>
<accession>A0AAN6T104</accession>
<feature type="compositionally biased region" description="Polar residues" evidence="1">
    <location>
        <begin position="234"/>
        <end position="250"/>
    </location>
</feature>
<protein>
    <submittedName>
        <fullName evidence="3">Uncharacterized protein</fullName>
    </submittedName>
</protein>
<evidence type="ECO:0000256" key="1">
    <source>
        <dbReference type="SAM" id="MobiDB-lite"/>
    </source>
</evidence>